<gene>
    <name evidence="2" type="ORF">KQX54_021587</name>
</gene>
<evidence type="ECO:0000313" key="3">
    <source>
        <dbReference type="Proteomes" id="UP000826195"/>
    </source>
</evidence>
<evidence type="ECO:0000256" key="1">
    <source>
        <dbReference type="SAM" id="MobiDB-lite"/>
    </source>
</evidence>
<proteinExistence type="predicted"/>
<dbReference type="EMBL" id="JAHXZJ010000001">
    <property type="protein sequence ID" value="KAH0568891.1"/>
    <property type="molecule type" value="Genomic_DNA"/>
</dbReference>
<sequence>MHKHMNQVRSPNGSPPVRGQVKRWNSFHGGGNFETNPSNVNGERCLSPKSNLEPYRAVPKAVQVLRSESVDRGHRIQPPPPPAFPRRRFSVCIGGDELSKGDSCDRKHKAIVQSSPSKPNMYTPPYKLYYITKLTRLYTILRRT</sequence>
<keyword evidence="3" id="KW-1185">Reference proteome</keyword>
<comment type="caution">
    <text evidence="2">The sequence shown here is derived from an EMBL/GenBank/DDBJ whole genome shotgun (WGS) entry which is preliminary data.</text>
</comment>
<dbReference type="AlphaFoldDB" id="A0AAV7J7K2"/>
<evidence type="ECO:0000313" key="2">
    <source>
        <dbReference type="EMBL" id="KAH0568891.1"/>
    </source>
</evidence>
<accession>A0AAV7J7K2</accession>
<organism evidence="2 3">
    <name type="scientific">Cotesia glomerata</name>
    <name type="common">Lepidopteran parasitic wasp</name>
    <name type="synonym">Apanteles glomeratus</name>
    <dbReference type="NCBI Taxonomy" id="32391"/>
    <lineage>
        <taxon>Eukaryota</taxon>
        <taxon>Metazoa</taxon>
        <taxon>Ecdysozoa</taxon>
        <taxon>Arthropoda</taxon>
        <taxon>Hexapoda</taxon>
        <taxon>Insecta</taxon>
        <taxon>Pterygota</taxon>
        <taxon>Neoptera</taxon>
        <taxon>Endopterygota</taxon>
        <taxon>Hymenoptera</taxon>
        <taxon>Apocrita</taxon>
        <taxon>Ichneumonoidea</taxon>
        <taxon>Braconidae</taxon>
        <taxon>Microgastrinae</taxon>
        <taxon>Cotesia</taxon>
    </lineage>
</organism>
<feature type="region of interest" description="Disordered" evidence="1">
    <location>
        <begin position="1"/>
        <end position="51"/>
    </location>
</feature>
<protein>
    <submittedName>
        <fullName evidence="2">Uncharacterized protein</fullName>
    </submittedName>
</protein>
<feature type="region of interest" description="Disordered" evidence="1">
    <location>
        <begin position="69"/>
        <end position="88"/>
    </location>
</feature>
<name>A0AAV7J7K2_COTGL</name>
<dbReference type="Proteomes" id="UP000826195">
    <property type="component" value="Unassembled WGS sequence"/>
</dbReference>
<reference evidence="2 3" key="1">
    <citation type="journal article" date="2021" name="J. Hered.">
        <title>A chromosome-level genome assembly of the parasitoid wasp, Cotesia glomerata (Hymenoptera: Braconidae).</title>
        <authorList>
            <person name="Pinto B.J."/>
            <person name="Weis J.J."/>
            <person name="Gamble T."/>
            <person name="Ode P.J."/>
            <person name="Paul R."/>
            <person name="Zaspel J.M."/>
        </authorList>
    </citation>
    <scope>NUCLEOTIDE SEQUENCE [LARGE SCALE GENOMIC DNA]</scope>
    <source>
        <strain evidence="2">CgM1</strain>
    </source>
</reference>